<dbReference type="GO" id="GO:0009063">
    <property type="term" value="P:amino acid catabolic process"/>
    <property type="evidence" value="ECO:0007669"/>
    <property type="project" value="InterPro"/>
</dbReference>
<dbReference type="AlphaFoldDB" id="A0A1G2E2G2"/>
<dbReference type="InterPro" id="IPR036849">
    <property type="entry name" value="Enolase-like_C_sf"/>
</dbReference>
<gene>
    <name evidence="3" type="ORF">A2654_02315</name>
</gene>
<dbReference type="Gene3D" id="3.30.390.10">
    <property type="entry name" value="Enolase-like, N-terminal domain"/>
    <property type="match status" value="1"/>
</dbReference>
<dbReference type="SFLD" id="SFLDG00179">
    <property type="entry name" value="mandelate_racemase"/>
    <property type="match status" value="1"/>
</dbReference>
<evidence type="ECO:0000259" key="2">
    <source>
        <dbReference type="SMART" id="SM00922"/>
    </source>
</evidence>
<dbReference type="NCBIfam" id="NF010624">
    <property type="entry name" value="PRK14017.1"/>
    <property type="match status" value="1"/>
</dbReference>
<sequence>MKIIDVKTIIVEPRWLFVKISTDEGIVGWGEALGDKAETVEAAIKELSRYLIGKDPRQIEHHWQAMYRGAFWRGGPILNAAISGVEIALWDILGKHLNVPIWQLLGGKCRDKIRVYLNIGSGDENENKEVWFKYGYSKGWMEMIESKKINAIKFCPFGAVKQIESWENMKKAVETVKNLREKLGDKVDLLVECHGRLSPAMAVLFCEEIAPYHPFFVEEPCLPENIDALVSVVQKTKVPIATGERIFTKFGFSQLLEKAKVAVIQPDLGICGGIMEGKKISAMAEAHYIGVAPHSPYGPILAAASLQLDACIPNFIIQEYCSSFGEGILKKPFEAKDGYIEVPTGPGLGIEVDEEALKKIPYQSKDGPRLYHEDGSVADW</sequence>
<dbReference type="PANTHER" id="PTHR48080:SF2">
    <property type="entry name" value="D-GALACTONATE DEHYDRATASE"/>
    <property type="match status" value="1"/>
</dbReference>
<organism evidence="3 4">
    <name type="scientific">Candidatus Nealsonbacteria bacterium RIFCSPHIGHO2_01_FULL_43_31</name>
    <dbReference type="NCBI Taxonomy" id="1801665"/>
    <lineage>
        <taxon>Bacteria</taxon>
        <taxon>Candidatus Nealsoniibacteriota</taxon>
    </lineage>
</organism>
<keyword evidence="1" id="KW-0456">Lyase</keyword>
<name>A0A1G2E2G2_9BACT</name>
<dbReference type="InterPro" id="IPR013341">
    <property type="entry name" value="Mandelate_racemase_N_dom"/>
</dbReference>
<dbReference type="InterPro" id="IPR013342">
    <property type="entry name" value="Mandelate_racemase_C"/>
</dbReference>
<dbReference type="EMBL" id="MHMA01000029">
    <property type="protein sequence ID" value="OGZ20026.1"/>
    <property type="molecule type" value="Genomic_DNA"/>
</dbReference>
<evidence type="ECO:0000313" key="3">
    <source>
        <dbReference type="EMBL" id="OGZ20026.1"/>
    </source>
</evidence>
<comment type="caution">
    <text evidence="3">The sequence shown here is derived from an EMBL/GenBank/DDBJ whole genome shotgun (WGS) entry which is preliminary data.</text>
</comment>
<dbReference type="InterPro" id="IPR029065">
    <property type="entry name" value="Enolase_C-like"/>
</dbReference>
<dbReference type="PANTHER" id="PTHR48080">
    <property type="entry name" value="D-GALACTONATE DEHYDRATASE-RELATED"/>
    <property type="match status" value="1"/>
</dbReference>
<dbReference type="Pfam" id="PF13378">
    <property type="entry name" value="MR_MLE_C"/>
    <property type="match status" value="1"/>
</dbReference>
<proteinExistence type="predicted"/>
<dbReference type="PROSITE" id="PS00908">
    <property type="entry name" value="MR_MLE_1"/>
    <property type="match status" value="1"/>
</dbReference>
<dbReference type="InterPro" id="IPR029017">
    <property type="entry name" value="Enolase-like_N"/>
</dbReference>
<dbReference type="SUPFAM" id="SSF51604">
    <property type="entry name" value="Enolase C-terminal domain-like"/>
    <property type="match status" value="1"/>
</dbReference>
<dbReference type="Pfam" id="PF02746">
    <property type="entry name" value="MR_MLE_N"/>
    <property type="match status" value="1"/>
</dbReference>
<protein>
    <submittedName>
        <fullName evidence="3">Galactonate dehydratase</fullName>
    </submittedName>
</protein>
<dbReference type="SUPFAM" id="SSF54826">
    <property type="entry name" value="Enolase N-terminal domain-like"/>
    <property type="match status" value="1"/>
</dbReference>
<evidence type="ECO:0000256" key="1">
    <source>
        <dbReference type="ARBA" id="ARBA00023239"/>
    </source>
</evidence>
<dbReference type="InterPro" id="IPR018110">
    <property type="entry name" value="Mandel_Rmase/mucon_lact_enz_CS"/>
</dbReference>
<dbReference type="SFLD" id="SFLDS00001">
    <property type="entry name" value="Enolase"/>
    <property type="match status" value="1"/>
</dbReference>
<dbReference type="InterPro" id="IPR034593">
    <property type="entry name" value="DgoD-like"/>
</dbReference>
<reference evidence="3 4" key="1">
    <citation type="journal article" date="2016" name="Nat. Commun.">
        <title>Thousands of microbial genomes shed light on interconnected biogeochemical processes in an aquifer system.</title>
        <authorList>
            <person name="Anantharaman K."/>
            <person name="Brown C.T."/>
            <person name="Hug L.A."/>
            <person name="Sharon I."/>
            <person name="Castelle C.J."/>
            <person name="Probst A.J."/>
            <person name="Thomas B.C."/>
            <person name="Singh A."/>
            <person name="Wilkins M.J."/>
            <person name="Karaoz U."/>
            <person name="Brodie E.L."/>
            <person name="Williams K.H."/>
            <person name="Hubbard S.S."/>
            <person name="Banfield J.F."/>
        </authorList>
    </citation>
    <scope>NUCLEOTIDE SEQUENCE [LARGE SCALE GENOMIC DNA]</scope>
</reference>
<feature type="domain" description="Mandelate racemase/muconate lactonizing enzyme C-terminal" evidence="2">
    <location>
        <begin position="166"/>
        <end position="239"/>
    </location>
</feature>
<dbReference type="GO" id="GO:0016829">
    <property type="term" value="F:lyase activity"/>
    <property type="evidence" value="ECO:0007669"/>
    <property type="project" value="UniProtKB-KW"/>
</dbReference>
<accession>A0A1G2E2G2</accession>
<evidence type="ECO:0000313" key="4">
    <source>
        <dbReference type="Proteomes" id="UP000178721"/>
    </source>
</evidence>
<dbReference type="Gene3D" id="3.20.20.120">
    <property type="entry name" value="Enolase-like C-terminal domain"/>
    <property type="match status" value="1"/>
</dbReference>
<dbReference type="Proteomes" id="UP000178721">
    <property type="component" value="Unassembled WGS sequence"/>
</dbReference>
<dbReference type="SMART" id="SM00922">
    <property type="entry name" value="MR_MLE"/>
    <property type="match status" value="1"/>
</dbReference>